<protein>
    <recommendedName>
        <fullName evidence="5">Large ribosomal subunit protein bL25</fullName>
    </recommendedName>
    <alternativeName>
        <fullName evidence="5">General stress protein CTC</fullName>
    </alternativeName>
</protein>
<evidence type="ECO:0000256" key="1">
    <source>
        <dbReference type="ARBA" id="ARBA00022730"/>
    </source>
</evidence>
<dbReference type="PANTHER" id="PTHR33284:SF1">
    <property type="entry name" value="RIBOSOMAL PROTEIN L25_GLN-TRNA SYNTHETASE, ANTI-CODON-BINDING DOMAIN-CONTAINING PROTEIN"/>
    <property type="match status" value="1"/>
</dbReference>
<feature type="domain" description="Large ribosomal subunit protein bL25 beta" evidence="8">
    <location>
        <begin position="96"/>
        <end position="178"/>
    </location>
</feature>
<evidence type="ECO:0000259" key="8">
    <source>
        <dbReference type="Pfam" id="PF14693"/>
    </source>
</evidence>
<evidence type="ECO:0000256" key="2">
    <source>
        <dbReference type="ARBA" id="ARBA00022884"/>
    </source>
</evidence>
<dbReference type="HAMAP" id="MF_01334">
    <property type="entry name" value="Ribosomal_bL25_CTC"/>
    <property type="match status" value="1"/>
</dbReference>
<dbReference type="Proteomes" id="UP000178587">
    <property type="component" value="Unassembled WGS sequence"/>
</dbReference>
<dbReference type="STRING" id="1798507.A3A34_03655"/>
<accession>A0A1F6EMM3</accession>
<dbReference type="GO" id="GO:0006412">
    <property type="term" value="P:translation"/>
    <property type="evidence" value="ECO:0007669"/>
    <property type="project" value="UniProtKB-UniRule"/>
</dbReference>
<evidence type="ECO:0000256" key="4">
    <source>
        <dbReference type="ARBA" id="ARBA00023274"/>
    </source>
</evidence>
<comment type="caution">
    <text evidence="9">The sequence shown here is derived from an EMBL/GenBank/DDBJ whole genome shotgun (WGS) entry which is preliminary data.</text>
</comment>
<dbReference type="PANTHER" id="PTHR33284">
    <property type="entry name" value="RIBOSOMAL PROTEIN L25/GLN-TRNA SYNTHETASE, ANTI-CODON-BINDING DOMAIN-CONTAINING PROTEIN"/>
    <property type="match status" value="1"/>
</dbReference>
<sequence>MLTLEVAMRDMKESPEEIRVRGAMPAVFYGAKEPSTPIVINARKMASTWKEAGETTVISLTGAVETKESLIRDVQFHPVTGSLLHVDFYVLEKGKKVELAVPIEFSGTAPAERAGHVVVKSLHEIEIEVLPAELPRELVVDISKLENVGDRITVADIVLPPSAELKTNPEEVVVSVAEFKEEKIEEPAPIPAEGATAPEVAAEGATPEGGEPQEKQGE</sequence>
<organism evidence="9 10">
    <name type="scientific">Candidatus Kaiserbacteria bacterium RIFCSPLOWO2_01_FULL_50_24</name>
    <dbReference type="NCBI Taxonomy" id="1798507"/>
    <lineage>
        <taxon>Bacteria</taxon>
        <taxon>Candidatus Kaiseribacteriota</taxon>
    </lineage>
</organism>
<dbReference type="InterPro" id="IPR001021">
    <property type="entry name" value="Ribosomal_bL25_long"/>
</dbReference>
<keyword evidence="4 5" id="KW-0687">Ribonucleoprotein</keyword>
<dbReference type="InterPro" id="IPR020056">
    <property type="entry name" value="Rbsml_bL25/Gln-tRNA_synth_N"/>
</dbReference>
<dbReference type="InterPro" id="IPR020057">
    <property type="entry name" value="Ribosomal_bL25_b-dom"/>
</dbReference>
<dbReference type="Pfam" id="PF01386">
    <property type="entry name" value="Ribosomal_L25p"/>
    <property type="match status" value="1"/>
</dbReference>
<gene>
    <name evidence="5" type="primary">rplY</name>
    <name evidence="5" type="synonym">ctc</name>
    <name evidence="9" type="ORF">A3A34_03655</name>
</gene>
<dbReference type="GO" id="GO:0003735">
    <property type="term" value="F:structural constituent of ribosome"/>
    <property type="evidence" value="ECO:0007669"/>
    <property type="project" value="InterPro"/>
</dbReference>
<keyword evidence="3 5" id="KW-0689">Ribosomal protein</keyword>
<dbReference type="EMBL" id="MFLU01000011">
    <property type="protein sequence ID" value="OGG74888.1"/>
    <property type="molecule type" value="Genomic_DNA"/>
</dbReference>
<dbReference type="Gene3D" id="2.170.120.20">
    <property type="entry name" value="Ribosomal protein L25, beta domain"/>
    <property type="match status" value="1"/>
</dbReference>
<dbReference type="InterPro" id="IPR037121">
    <property type="entry name" value="Ribosomal_bL25_C"/>
</dbReference>
<dbReference type="CDD" id="cd00495">
    <property type="entry name" value="Ribosomal_L25_TL5_CTC"/>
    <property type="match status" value="1"/>
</dbReference>
<evidence type="ECO:0000256" key="3">
    <source>
        <dbReference type="ARBA" id="ARBA00022980"/>
    </source>
</evidence>
<feature type="domain" description="Large ribosomal subunit protein bL25 L25" evidence="7">
    <location>
        <begin position="4"/>
        <end position="88"/>
    </location>
</feature>
<comment type="function">
    <text evidence="5">This is one of the proteins that binds to the 5S RNA in the ribosome where it forms part of the central protuberance.</text>
</comment>
<reference evidence="9 10" key="1">
    <citation type="journal article" date="2016" name="Nat. Commun.">
        <title>Thousands of microbial genomes shed light on interconnected biogeochemical processes in an aquifer system.</title>
        <authorList>
            <person name="Anantharaman K."/>
            <person name="Brown C.T."/>
            <person name="Hug L.A."/>
            <person name="Sharon I."/>
            <person name="Castelle C.J."/>
            <person name="Probst A.J."/>
            <person name="Thomas B.C."/>
            <person name="Singh A."/>
            <person name="Wilkins M.J."/>
            <person name="Karaoz U."/>
            <person name="Brodie E.L."/>
            <person name="Williams K.H."/>
            <person name="Hubbard S.S."/>
            <person name="Banfield J.F."/>
        </authorList>
    </citation>
    <scope>NUCLEOTIDE SEQUENCE [LARGE SCALE GENOMIC DNA]</scope>
</reference>
<dbReference type="NCBIfam" id="TIGR00731">
    <property type="entry name" value="bL25_bact_ctc"/>
    <property type="match status" value="1"/>
</dbReference>
<feature type="region of interest" description="Disordered" evidence="6">
    <location>
        <begin position="181"/>
        <end position="218"/>
    </location>
</feature>
<dbReference type="Pfam" id="PF14693">
    <property type="entry name" value="Ribosomal_TL5_C"/>
    <property type="match status" value="1"/>
</dbReference>
<keyword evidence="2 5" id="KW-0694">RNA-binding</keyword>
<dbReference type="Gene3D" id="2.40.240.10">
    <property type="entry name" value="Ribosomal Protein L25, Chain P"/>
    <property type="match status" value="1"/>
</dbReference>
<keyword evidence="1 5" id="KW-0699">rRNA-binding</keyword>
<dbReference type="GO" id="GO:0008097">
    <property type="term" value="F:5S rRNA binding"/>
    <property type="evidence" value="ECO:0007669"/>
    <property type="project" value="InterPro"/>
</dbReference>
<dbReference type="InterPro" id="IPR011035">
    <property type="entry name" value="Ribosomal_bL25/Gln-tRNA_synth"/>
</dbReference>
<evidence type="ECO:0000256" key="6">
    <source>
        <dbReference type="SAM" id="MobiDB-lite"/>
    </source>
</evidence>
<comment type="similarity">
    <text evidence="5">Belongs to the bacterial ribosomal protein bL25 family. CTC subfamily.</text>
</comment>
<evidence type="ECO:0000313" key="9">
    <source>
        <dbReference type="EMBL" id="OGG74888.1"/>
    </source>
</evidence>
<evidence type="ECO:0000259" key="7">
    <source>
        <dbReference type="Pfam" id="PF01386"/>
    </source>
</evidence>
<proteinExistence type="inferred from homology"/>
<evidence type="ECO:0000256" key="5">
    <source>
        <dbReference type="HAMAP-Rule" id="MF_01334"/>
    </source>
</evidence>
<dbReference type="SUPFAM" id="SSF50715">
    <property type="entry name" value="Ribosomal protein L25-like"/>
    <property type="match status" value="1"/>
</dbReference>
<comment type="subunit">
    <text evidence="5">Part of the 50S ribosomal subunit; part of the 5S rRNA/L5/L18/L25 subcomplex. Contacts the 5S rRNA. Binds to the 5S rRNA independently of L5 and L18.</text>
</comment>
<dbReference type="GO" id="GO:0022625">
    <property type="term" value="C:cytosolic large ribosomal subunit"/>
    <property type="evidence" value="ECO:0007669"/>
    <property type="project" value="TreeGrafter"/>
</dbReference>
<dbReference type="InterPro" id="IPR029751">
    <property type="entry name" value="Ribosomal_L25_dom"/>
</dbReference>
<dbReference type="AlphaFoldDB" id="A0A1F6EMM3"/>
<dbReference type="InterPro" id="IPR020930">
    <property type="entry name" value="Ribosomal_uL5_bac-type"/>
</dbReference>
<name>A0A1F6EMM3_9BACT</name>
<evidence type="ECO:0000313" key="10">
    <source>
        <dbReference type="Proteomes" id="UP000178587"/>
    </source>
</evidence>